<comment type="caution">
    <text evidence="4">The sequence shown here is derived from an EMBL/GenBank/DDBJ whole genome shotgun (WGS) entry which is preliminary data.</text>
</comment>
<proteinExistence type="predicted"/>
<gene>
    <name evidence="4" type="ORF">I5907_21200</name>
</gene>
<dbReference type="Gene3D" id="3.40.50.1360">
    <property type="match status" value="1"/>
</dbReference>
<evidence type="ECO:0000313" key="5">
    <source>
        <dbReference type="Proteomes" id="UP000628448"/>
    </source>
</evidence>
<protein>
    <recommendedName>
        <fullName evidence="1">ribose-5-phosphate isomerase</fullName>
        <ecNumber evidence="1">5.3.1.6</ecNumber>
    </recommendedName>
    <alternativeName>
        <fullName evidence="3">Phosphoriboisomerase</fullName>
    </alternativeName>
</protein>
<dbReference type="Gene3D" id="3.30.70.260">
    <property type="match status" value="1"/>
</dbReference>
<dbReference type="EC" id="5.3.1.6" evidence="1"/>
<dbReference type="PANTHER" id="PTHR11934:SF0">
    <property type="entry name" value="RIBOSE-5-PHOSPHATE ISOMERASE"/>
    <property type="match status" value="1"/>
</dbReference>
<dbReference type="GO" id="GO:0005829">
    <property type="term" value="C:cytosol"/>
    <property type="evidence" value="ECO:0007669"/>
    <property type="project" value="TreeGrafter"/>
</dbReference>
<organism evidence="4 5">
    <name type="scientific">Panacibacter microcysteis</name>
    <dbReference type="NCBI Taxonomy" id="2793269"/>
    <lineage>
        <taxon>Bacteria</taxon>
        <taxon>Pseudomonadati</taxon>
        <taxon>Bacteroidota</taxon>
        <taxon>Chitinophagia</taxon>
        <taxon>Chitinophagales</taxon>
        <taxon>Chitinophagaceae</taxon>
        <taxon>Panacibacter</taxon>
    </lineage>
</organism>
<dbReference type="Pfam" id="PF06026">
    <property type="entry name" value="Rib_5-P_isom_A"/>
    <property type="match status" value="1"/>
</dbReference>
<dbReference type="InterPro" id="IPR037171">
    <property type="entry name" value="NagB/RpiA_transferase-like"/>
</dbReference>
<sequence length="148" mass="16744">MKKWGSIHTIEKLCAAMARTFILVGDENKYTARLTNTYPVVLEVLPQARTYVPIAIKGLFADTVINYRHTNGGRYTRTQNNNLLLYVWFAQMPEPALLDIQLNRITRVVETSLFYNLANKAIRAGAGGITVLQKEGHIVEQTCYGRMP</sequence>
<name>A0A931H0I7_9BACT</name>
<dbReference type="RefSeq" id="WP_196992884.1">
    <property type="nucleotide sequence ID" value="NZ_JADWYR010000004.1"/>
</dbReference>
<dbReference type="GO" id="GO:0009052">
    <property type="term" value="P:pentose-phosphate shunt, non-oxidative branch"/>
    <property type="evidence" value="ECO:0007669"/>
    <property type="project" value="InterPro"/>
</dbReference>
<evidence type="ECO:0000256" key="2">
    <source>
        <dbReference type="ARBA" id="ARBA00023235"/>
    </source>
</evidence>
<evidence type="ECO:0000256" key="1">
    <source>
        <dbReference type="ARBA" id="ARBA00011959"/>
    </source>
</evidence>
<dbReference type="GO" id="GO:0004751">
    <property type="term" value="F:ribose-5-phosphate isomerase activity"/>
    <property type="evidence" value="ECO:0007669"/>
    <property type="project" value="UniProtKB-EC"/>
</dbReference>
<evidence type="ECO:0000256" key="3">
    <source>
        <dbReference type="ARBA" id="ARBA00029734"/>
    </source>
</evidence>
<keyword evidence="2 4" id="KW-0413">Isomerase</keyword>
<reference evidence="4" key="1">
    <citation type="submission" date="2020-11" db="EMBL/GenBank/DDBJ databases">
        <title>Bacterial whole genome sequence for Panacibacter sp. DH6.</title>
        <authorList>
            <person name="Le V."/>
            <person name="Ko S."/>
            <person name="Ahn C.-Y."/>
            <person name="Oh H.-M."/>
        </authorList>
    </citation>
    <scope>NUCLEOTIDE SEQUENCE</scope>
    <source>
        <strain evidence="4">DH6</strain>
    </source>
</reference>
<dbReference type="SUPFAM" id="SSF100950">
    <property type="entry name" value="NagB/RpiA/CoA transferase-like"/>
    <property type="match status" value="1"/>
</dbReference>
<dbReference type="EMBL" id="JADWYR010000004">
    <property type="protein sequence ID" value="MBG9378763.1"/>
    <property type="molecule type" value="Genomic_DNA"/>
</dbReference>
<dbReference type="AlphaFoldDB" id="A0A931H0I7"/>
<dbReference type="PANTHER" id="PTHR11934">
    <property type="entry name" value="RIBOSE-5-PHOSPHATE ISOMERASE"/>
    <property type="match status" value="1"/>
</dbReference>
<dbReference type="GO" id="GO:0006014">
    <property type="term" value="P:D-ribose metabolic process"/>
    <property type="evidence" value="ECO:0007669"/>
    <property type="project" value="TreeGrafter"/>
</dbReference>
<dbReference type="Proteomes" id="UP000628448">
    <property type="component" value="Unassembled WGS sequence"/>
</dbReference>
<keyword evidence="5" id="KW-1185">Reference proteome</keyword>
<dbReference type="InterPro" id="IPR004788">
    <property type="entry name" value="Ribose5P_isomerase_type_A"/>
</dbReference>
<accession>A0A931H0I7</accession>
<dbReference type="SUPFAM" id="SSF75445">
    <property type="entry name" value="D-ribose-5-phosphate isomerase (RpiA), lid domain"/>
    <property type="match status" value="1"/>
</dbReference>
<evidence type="ECO:0000313" key="4">
    <source>
        <dbReference type="EMBL" id="MBG9378763.1"/>
    </source>
</evidence>